<dbReference type="InterPro" id="IPR020565">
    <property type="entry name" value="ImidazoleglycerP_deHydtase_CS"/>
</dbReference>
<evidence type="ECO:0000313" key="8">
    <source>
        <dbReference type="Proteomes" id="UP000000940"/>
    </source>
</evidence>
<dbReference type="FunFam" id="3.30.230.40:FF:000008">
    <property type="entry name" value="Imidazoleglycerol-phosphate dehydratase"/>
    <property type="match status" value="1"/>
</dbReference>
<evidence type="ECO:0000256" key="6">
    <source>
        <dbReference type="HAMAP-Rule" id="MF_00076"/>
    </source>
</evidence>
<keyword evidence="4 6" id="KW-0368">Histidine biosynthesis</keyword>
<sequence>MTVERLENGVIVQRNTNEIEISITLDTVHGKLEGSTGVNFFDHLLNTFCHYSGLGLRVSTCESKDGILHHLIEDFGISLGLAFRELFDYTKVRRFGEATVPMNEALVGCYVDLSGRPFFQKNFEFSVEKIEDMPVEGFEEFMCGFVNHARITVHFFKFFGKNDHHISESAMKSFGLAIARALEGSEKKTTKGVID</sequence>
<evidence type="ECO:0000256" key="3">
    <source>
        <dbReference type="ARBA" id="ARBA00022605"/>
    </source>
</evidence>
<dbReference type="InterPro" id="IPR020568">
    <property type="entry name" value="Ribosomal_Su5_D2-typ_SF"/>
</dbReference>
<evidence type="ECO:0000313" key="7">
    <source>
        <dbReference type="EMBL" id="ADA67792.1"/>
    </source>
</evidence>
<keyword evidence="3 6" id="KW-0028">Amino-acid biosynthesis</keyword>
<dbReference type="InterPro" id="IPR038494">
    <property type="entry name" value="IGPD_sf"/>
</dbReference>
<dbReference type="Proteomes" id="UP000000940">
    <property type="component" value="Chromosome"/>
</dbReference>
<dbReference type="AlphaFoldDB" id="D2C4Y8"/>
<dbReference type="InterPro" id="IPR000807">
    <property type="entry name" value="ImidazoleglycerolP_deHydtase"/>
</dbReference>
<dbReference type="GO" id="GO:0004424">
    <property type="term" value="F:imidazoleglycerol-phosphate dehydratase activity"/>
    <property type="evidence" value="ECO:0007669"/>
    <property type="project" value="UniProtKB-UniRule"/>
</dbReference>
<dbReference type="HOGENOM" id="CLU_044308_2_1_0"/>
<dbReference type="Pfam" id="PF00475">
    <property type="entry name" value="IGPD"/>
    <property type="match status" value="1"/>
</dbReference>
<dbReference type="GO" id="GO:0000105">
    <property type="term" value="P:L-histidine biosynthetic process"/>
    <property type="evidence" value="ECO:0007669"/>
    <property type="project" value="UniProtKB-UniRule"/>
</dbReference>
<protein>
    <recommendedName>
        <fullName evidence="6">Imidazoleglycerol-phosphate dehydratase</fullName>
        <shortName evidence="6">IGPD</shortName>
        <ecNumber evidence="6">4.2.1.19</ecNumber>
    </recommendedName>
</protein>
<dbReference type="KEGG" id="tnp:Tnap_1725"/>
<reference evidence="7 8" key="1">
    <citation type="submission" date="2009-12" db="EMBL/GenBank/DDBJ databases">
        <title>Complete sequence of Thermotoga petrophila RKU-1.</title>
        <authorList>
            <consortium name="US DOE Joint Genome Institute"/>
            <person name="Lucas S."/>
            <person name="Copeland A."/>
            <person name="Lapidus A."/>
            <person name="Glavina del Rio T."/>
            <person name="Dalin E."/>
            <person name="Tice H."/>
            <person name="Bruce D."/>
            <person name="Goodwin L."/>
            <person name="Pitluck S."/>
            <person name="Munk A.C."/>
            <person name="Brettin T."/>
            <person name="Detter J.C."/>
            <person name="Han C."/>
            <person name="Tapia R."/>
            <person name="Larimer F."/>
            <person name="Land M."/>
            <person name="Hauser L."/>
            <person name="Kyrpides N."/>
            <person name="Mikhailova N."/>
            <person name="Nelson K.E."/>
            <person name="Gogarten J.P."/>
            <person name="Noll K.M."/>
        </authorList>
    </citation>
    <scope>NUCLEOTIDE SEQUENCE [LARGE SCALE GENOMIC DNA]</scope>
    <source>
        <strain evidence="8">ATCC BAA-489 / DSM 13996 / JCM 10882 / RKU-10</strain>
    </source>
</reference>
<evidence type="ECO:0000256" key="4">
    <source>
        <dbReference type="ARBA" id="ARBA00023102"/>
    </source>
</evidence>
<organism evidence="7 8">
    <name type="scientific">Thermotoga petrophila (strain ATCC BAA-489 / DSM 13996 / JCM 10882 / RKU-10)</name>
    <name type="common">Thermotoga naphthophila</name>
    <dbReference type="NCBI Taxonomy" id="590168"/>
    <lineage>
        <taxon>Bacteria</taxon>
        <taxon>Thermotogati</taxon>
        <taxon>Thermotogota</taxon>
        <taxon>Thermotogae</taxon>
        <taxon>Thermotogales</taxon>
        <taxon>Thermotogaceae</taxon>
        <taxon>Thermotoga</taxon>
    </lineage>
</organism>
<dbReference type="GO" id="GO:0005737">
    <property type="term" value="C:cytoplasm"/>
    <property type="evidence" value="ECO:0007669"/>
    <property type="project" value="UniProtKB-SubCell"/>
</dbReference>
<dbReference type="EMBL" id="CP001839">
    <property type="protein sequence ID" value="ADA67792.1"/>
    <property type="molecule type" value="Genomic_DNA"/>
</dbReference>
<dbReference type="PANTHER" id="PTHR23133:SF2">
    <property type="entry name" value="IMIDAZOLEGLYCEROL-PHOSPHATE DEHYDRATASE"/>
    <property type="match status" value="1"/>
</dbReference>
<dbReference type="PROSITE" id="PS00955">
    <property type="entry name" value="IGP_DEHYDRATASE_2"/>
    <property type="match status" value="1"/>
</dbReference>
<dbReference type="EC" id="4.2.1.19" evidence="6"/>
<name>D2C4Y8_THEP2</name>
<evidence type="ECO:0000256" key="2">
    <source>
        <dbReference type="ARBA" id="ARBA00022490"/>
    </source>
</evidence>
<dbReference type="Gene3D" id="3.30.230.40">
    <property type="entry name" value="Imidazole glycerol phosphate dehydratase, domain 1"/>
    <property type="match status" value="2"/>
</dbReference>
<evidence type="ECO:0000256" key="1">
    <source>
        <dbReference type="ARBA" id="ARBA00005047"/>
    </source>
</evidence>
<comment type="pathway">
    <text evidence="1 6">Amino-acid biosynthesis; L-histidine biosynthesis; L-histidine from 5-phospho-alpha-D-ribose 1-diphosphate: step 6/9.</text>
</comment>
<dbReference type="UniPathway" id="UPA00031">
    <property type="reaction ID" value="UER00011"/>
</dbReference>
<dbReference type="SMR" id="D2C4Y8"/>
<dbReference type="SUPFAM" id="SSF54211">
    <property type="entry name" value="Ribosomal protein S5 domain 2-like"/>
    <property type="match status" value="2"/>
</dbReference>
<comment type="similarity">
    <text evidence="6">Belongs to the imidazoleglycerol-phosphate dehydratase family.</text>
</comment>
<proteinExistence type="inferred from homology"/>
<keyword evidence="8" id="KW-1185">Reference proteome</keyword>
<dbReference type="PANTHER" id="PTHR23133">
    <property type="entry name" value="IMIDAZOLEGLYCEROL-PHOSPHATE DEHYDRATASE HIS7"/>
    <property type="match status" value="1"/>
</dbReference>
<keyword evidence="5 6" id="KW-0456">Lyase</keyword>
<evidence type="ECO:0000256" key="5">
    <source>
        <dbReference type="ARBA" id="ARBA00023239"/>
    </source>
</evidence>
<comment type="catalytic activity">
    <reaction evidence="6">
        <text>D-erythro-1-(imidazol-4-yl)glycerol 3-phosphate = 3-(imidazol-4-yl)-2-oxopropyl phosphate + H2O</text>
        <dbReference type="Rhea" id="RHEA:11040"/>
        <dbReference type="ChEBI" id="CHEBI:15377"/>
        <dbReference type="ChEBI" id="CHEBI:57766"/>
        <dbReference type="ChEBI" id="CHEBI:58278"/>
        <dbReference type="EC" id="4.2.1.19"/>
    </reaction>
</comment>
<dbReference type="HAMAP" id="MF_00076">
    <property type="entry name" value="HisB"/>
    <property type="match status" value="1"/>
</dbReference>
<accession>D2C4Y8</accession>
<dbReference type="RefSeq" id="WP_011944122.1">
    <property type="nucleotide sequence ID" value="NC_013642.1"/>
</dbReference>
<gene>
    <name evidence="6" type="primary">hisB</name>
    <name evidence="7" type="ordered locus">Tnap_1725</name>
</gene>
<keyword evidence="2 6" id="KW-0963">Cytoplasm</keyword>
<comment type="subcellular location">
    <subcellularLocation>
        <location evidence="6">Cytoplasm</location>
    </subcellularLocation>
</comment>